<dbReference type="RefSeq" id="WP_100689369.1">
    <property type="nucleotide sequence ID" value="NZ_JBHTBD010000006.1"/>
</dbReference>
<feature type="domain" description="DUF4124" evidence="3">
    <location>
        <begin position="13"/>
        <end position="63"/>
    </location>
</feature>
<sequence length="155" mass="17307">MNRQTLMLTLLIALTPGLAMGASVYKWTDENGVTHFGDRQPVGASSETINVRSGTSSSASSNRPSPQQQLDEIQEQQRKEAQKQKESAVEAARRKQREANCATAKANLDIINSNSRIRVEEDGEQRYLTPEEIAEQKQKYEEIVAENCEPEDGQQ</sequence>
<feature type="signal peptide" evidence="2">
    <location>
        <begin position="1"/>
        <end position="21"/>
    </location>
</feature>
<comment type="caution">
    <text evidence="4">The sequence shown here is derived from an EMBL/GenBank/DDBJ whole genome shotgun (WGS) entry which is preliminary data.</text>
</comment>
<dbReference type="InterPro" id="IPR025392">
    <property type="entry name" value="DUF4124"/>
</dbReference>
<feature type="compositionally biased region" description="Polar residues" evidence="1">
    <location>
        <begin position="43"/>
        <end position="52"/>
    </location>
</feature>
<accession>A0ABW2IY70</accession>
<evidence type="ECO:0000313" key="5">
    <source>
        <dbReference type="Proteomes" id="UP001596506"/>
    </source>
</evidence>
<feature type="compositionally biased region" description="Basic and acidic residues" evidence="1">
    <location>
        <begin position="75"/>
        <end position="93"/>
    </location>
</feature>
<gene>
    <name evidence="4" type="ORF">ACFQQA_14120</name>
</gene>
<proteinExistence type="predicted"/>
<feature type="compositionally biased region" description="Low complexity" evidence="1">
    <location>
        <begin position="53"/>
        <end position="71"/>
    </location>
</feature>
<dbReference type="Pfam" id="PF13511">
    <property type="entry name" value="DUF4124"/>
    <property type="match status" value="1"/>
</dbReference>
<organism evidence="4 5">
    <name type="scientific">Marinobacter aromaticivorans</name>
    <dbReference type="NCBI Taxonomy" id="1494078"/>
    <lineage>
        <taxon>Bacteria</taxon>
        <taxon>Pseudomonadati</taxon>
        <taxon>Pseudomonadota</taxon>
        <taxon>Gammaproteobacteria</taxon>
        <taxon>Pseudomonadales</taxon>
        <taxon>Marinobacteraceae</taxon>
        <taxon>Marinobacter</taxon>
    </lineage>
</organism>
<evidence type="ECO:0000313" key="4">
    <source>
        <dbReference type="EMBL" id="MFC7295858.1"/>
    </source>
</evidence>
<evidence type="ECO:0000259" key="3">
    <source>
        <dbReference type="Pfam" id="PF13511"/>
    </source>
</evidence>
<keyword evidence="2" id="KW-0732">Signal</keyword>
<feature type="chain" id="PRO_5047265452" evidence="2">
    <location>
        <begin position="22"/>
        <end position="155"/>
    </location>
</feature>
<keyword evidence="5" id="KW-1185">Reference proteome</keyword>
<evidence type="ECO:0000256" key="1">
    <source>
        <dbReference type="SAM" id="MobiDB-lite"/>
    </source>
</evidence>
<dbReference type="EMBL" id="JBHTBD010000006">
    <property type="protein sequence ID" value="MFC7295858.1"/>
    <property type="molecule type" value="Genomic_DNA"/>
</dbReference>
<name>A0ABW2IY70_9GAMM</name>
<feature type="region of interest" description="Disordered" evidence="1">
    <location>
        <begin position="34"/>
        <end position="100"/>
    </location>
</feature>
<reference evidence="5" key="1">
    <citation type="journal article" date="2019" name="Int. J. Syst. Evol. Microbiol.">
        <title>The Global Catalogue of Microorganisms (GCM) 10K type strain sequencing project: providing services to taxonomists for standard genome sequencing and annotation.</title>
        <authorList>
            <consortium name="The Broad Institute Genomics Platform"/>
            <consortium name="The Broad Institute Genome Sequencing Center for Infectious Disease"/>
            <person name="Wu L."/>
            <person name="Ma J."/>
        </authorList>
    </citation>
    <scope>NUCLEOTIDE SEQUENCE [LARGE SCALE GENOMIC DNA]</scope>
    <source>
        <strain evidence="5">CCUG 60559</strain>
    </source>
</reference>
<protein>
    <submittedName>
        <fullName evidence="4">DUF4124 domain-containing protein</fullName>
    </submittedName>
</protein>
<evidence type="ECO:0000256" key="2">
    <source>
        <dbReference type="SAM" id="SignalP"/>
    </source>
</evidence>
<dbReference type="Proteomes" id="UP001596506">
    <property type="component" value="Unassembled WGS sequence"/>
</dbReference>